<gene>
    <name evidence="1" type="ORF">C7N83_12570</name>
</gene>
<keyword evidence="2" id="KW-1185">Reference proteome</keyword>
<dbReference type="EMBL" id="PXYY01000120">
    <property type="protein sequence ID" value="PSJ79370.1"/>
    <property type="molecule type" value="Genomic_DNA"/>
</dbReference>
<reference evidence="1 2" key="1">
    <citation type="submission" date="2018-03" db="EMBL/GenBank/DDBJ databases">
        <title>Neisseria weixii sp. nov., isolated from the intestinal contents of Tibetan Plateau pika (Ochotona curzoniae) in Yushu, Qinghai Province, China.</title>
        <authorList>
            <person name="Gui Z."/>
        </authorList>
    </citation>
    <scope>NUCLEOTIDE SEQUENCE [LARGE SCALE GENOMIC DNA]</scope>
    <source>
        <strain evidence="1 2">ATCC 51483</strain>
    </source>
</reference>
<accession>A0A2P7TXB4</accession>
<name>A0A2P7TXB4_9NEIS</name>
<dbReference type="RefSeq" id="WP_106743073.1">
    <property type="nucleotide sequence ID" value="NZ_PXYY01000120.1"/>
</dbReference>
<organism evidence="1 2">
    <name type="scientific">Neisseria iguanae</name>
    <dbReference type="NCBI Taxonomy" id="90242"/>
    <lineage>
        <taxon>Bacteria</taxon>
        <taxon>Pseudomonadati</taxon>
        <taxon>Pseudomonadota</taxon>
        <taxon>Betaproteobacteria</taxon>
        <taxon>Neisseriales</taxon>
        <taxon>Neisseriaceae</taxon>
        <taxon>Neisseria</taxon>
    </lineage>
</organism>
<sequence length="87" mass="9697">MGRFFKQTAEAVIAKHTGRFPLLKSHIITGRQPITNYPEQQKAVMPVITAAVPFVHDCPCPTPFYPAVSDPGHSPVTRIRLLTLLQF</sequence>
<comment type="caution">
    <text evidence="1">The sequence shown here is derived from an EMBL/GenBank/DDBJ whole genome shotgun (WGS) entry which is preliminary data.</text>
</comment>
<dbReference type="AlphaFoldDB" id="A0A2P7TXB4"/>
<dbReference type="Proteomes" id="UP000241868">
    <property type="component" value="Unassembled WGS sequence"/>
</dbReference>
<protein>
    <submittedName>
        <fullName evidence="1">Uncharacterized protein</fullName>
    </submittedName>
</protein>
<evidence type="ECO:0000313" key="2">
    <source>
        <dbReference type="Proteomes" id="UP000241868"/>
    </source>
</evidence>
<evidence type="ECO:0000313" key="1">
    <source>
        <dbReference type="EMBL" id="PSJ79370.1"/>
    </source>
</evidence>
<proteinExistence type="predicted"/>